<dbReference type="InterPro" id="IPR003582">
    <property type="entry name" value="ShKT_dom"/>
</dbReference>
<dbReference type="Pfam" id="PF01549">
    <property type="entry name" value="ShK"/>
    <property type="match status" value="3"/>
</dbReference>
<dbReference type="EMBL" id="GL380113">
    <property type="protein sequence ID" value="EGT46932.1"/>
    <property type="molecule type" value="Genomic_DNA"/>
</dbReference>
<feature type="chain" id="PRO_5010833401" description="ShKT domain-containing protein" evidence="2">
    <location>
        <begin position="19"/>
        <end position="214"/>
    </location>
</feature>
<dbReference type="Gene3D" id="1.10.10.1870">
    <property type="entry name" value="ShTK domain-like"/>
    <property type="match status" value="1"/>
</dbReference>
<sequence length="214" mass="22888">MSLQQLTIFIGLVGLALCQTNTTTRPGSYCKGQARSECFMGSCPNGYECIGNQCCSEADVVQPGGDCTDYLHDCSNIDCNAIGMQDFARANCARTCNMCYSSASVSPQYACTDLLTDCANRTSSCQDIDFVDMMALYCPRTCSLCLWQAATTIPNCGNQLPDCSTRGNFCSATSISDYQKRVGCGNSCGLCSANTPAPVILSTNSNGFLFFGRK</sequence>
<keyword evidence="2" id="KW-0732">Signal</keyword>
<dbReference type="PROSITE" id="PS51670">
    <property type="entry name" value="SHKT"/>
    <property type="match status" value="1"/>
</dbReference>
<evidence type="ECO:0000256" key="1">
    <source>
        <dbReference type="PROSITE-ProRule" id="PRU01005"/>
    </source>
</evidence>
<dbReference type="PANTHER" id="PTHR21724:SF101">
    <property type="entry name" value="SHKT DOMAIN-CONTAINING PROTEIN"/>
    <property type="match status" value="1"/>
</dbReference>
<evidence type="ECO:0000259" key="3">
    <source>
        <dbReference type="PROSITE" id="PS51670"/>
    </source>
</evidence>
<organism evidence="6">
    <name type="scientific">Caenorhabditis brenneri</name>
    <name type="common">Nematode worm</name>
    <dbReference type="NCBI Taxonomy" id="135651"/>
    <lineage>
        <taxon>Eukaryota</taxon>
        <taxon>Metazoa</taxon>
        <taxon>Ecdysozoa</taxon>
        <taxon>Nematoda</taxon>
        <taxon>Chromadorea</taxon>
        <taxon>Rhabditida</taxon>
        <taxon>Rhabditina</taxon>
        <taxon>Rhabditomorpha</taxon>
        <taxon>Rhabditoidea</taxon>
        <taxon>Rhabditidae</taxon>
        <taxon>Peloderinae</taxon>
        <taxon>Caenorhabditis</taxon>
    </lineage>
</organism>
<dbReference type="SMART" id="SM00254">
    <property type="entry name" value="ShKT"/>
    <property type="match status" value="3"/>
</dbReference>
<evidence type="ECO:0000313" key="5">
    <source>
        <dbReference type="EMBL" id="EGT53142.1"/>
    </source>
</evidence>
<dbReference type="PANTHER" id="PTHR21724">
    <property type="entry name" value="SHKT DOMAIN-CONTAINING PROTEIN"/>
    <property type="match status" value="1"/>
</dbReference>
<dbReference type="OrthoDB" id="5779521at2759"/>
<dbReference type="FunCoup" id="G0PEQ7">
    <property type="interactions" value="1891"/>
</dbReference>
<feature type="signal peptide" evidence="2">
    <location>
        <begin position="1"/>
        <end position="18"/>
    </location>
</feature>
<proteinExistence type="predicted"/>
<feature type="domain" description="ShKT" evidence="3">
    <location>
        <begin position="111"/>
        <end position="145"/>
    </location>
</feature>
<dbReference type="eggNOG" id="ENOG502TFYY">
    <property type="taxonomic scope" value="Eukaryota"/>
</dbReference>
<accession>G0PEQ7</accession>
<keyword evidence="1" id="KW-1015">Disulfide bond</keyword>
<evidence type="ECO:0000256" key="2">
    <source>
        <dbReference type="SAM" id="SignalP"/>
    </source>
</evidence>
<dbReference type="EMBL" id="GL380325">
    <property type="protein sequence ID" value="EGT53142.1"/>
    <property type="molecule type" value="Genomic_DNA"/>
</dbReference>
<dbReference type="AlphaFoldDB" id="G0PEQ7"/>
<name>G0PEQ7_CAEBE</name>
<dbReference type="OMA" id="SRSECFM"/>
<reference evidence="5" key="3">
    <citation type="submission" date="2011-07" db="EMBL/GenBank/DDBJ databases">
        <authorList>
            <consortium name="WormBase Consortium"/>
        </authorList>
    </citation>
    <scope>NUCLEOTIDE SEQUENCE [LARGE SCALE GENOMIC DNA]</scope>
    <source>
        <strain evidence="5">PB2801</strain>
    </source>
</reference>
<comment type="caution">
    <text evidence="1">Lacks conserved residue(s) required for the propagation of feature annotation.</text>
</comment>
<gene>
    <name evidence="4" type="ORF">CAEBREN_09155</name>
    <name evidence="5" type="ORF">CAEBREN_10700</name>
</gene>
<dbReference type="Proteomes" id="UP000008068">
    <property type="component" value="Unassembled WGS sequence"/>
</dbReference>
<evidence type="ECO:0000313" key="4">
    <source>
        <dbReference type="EMBL" id="EGT46932.1"/>
    </source>
</evidence>
<reference evidence="6" key="2">
    <citation type="submission" date="2011-07" db="EMBL/GenBank/DDBJ databases">
        <authorList>
            <consortium name="Caenorhabditis brenneri Sequencing and Analysis Consortium"/>
            <person name="Wilson R.K."/>
        </authorList>
    </citation>
    <scope>NUCLEOTIDE SEQUENCE [LARGE SCALE GENOMIC DNA]</scope>
    <source>
        <strain evidence="6">PB2801</strain>
    </source>
</reference>
<evidence type="ECO:0000313" key="6">
    <source>
        <dbReference type="Proteomes" id="UP000008068"/>
    </source>
</evidence>
<feature type="disulfide bond" evidence="1">
    <location>
        <begin position="111"/>
        <end position="145"/>
    </location>
</feature>
<reference evidence="5" key="1">
    <citation type="submission" date="2010-07" db="EMBL/GenBank/DDBJ databases">
        <authorList>
            <consortium name="The Caenorhabditis brenneri Sequencing and Analysis Consortium"/>
            <person name="Wilson R.K."/>
        </authorList>
    </citation>
    <scope>NUCLEOTIDE SEQUENCE</scope>
    <source>
        <strain evidence="5">PB2801</strain>
    </source>
</reference>
<dbReference type="HOGENOM" id="CLU_1300705_0_0_1"/>
<protein>
    <recommendedName>
        <fullName evidence="3">ShKT domain-containing protein</fullName>
    </recommendedName>
</protein>
<keyword evidence="6" id="KW-1185">Reference proteome</keyword>
<dbReference type="STRING" id="135651.G0PEQ7"/>